<comment type="caution">
    <text evidence="2">The sequence shown here is derived from an EMBL/GenBank/DDBJ whole genome shotgun (WGS) entry which is preliminary data.</text>
</comment>
<evidence type="ECO:0000313" key="3">
    <source>
        <dbReference type="Proteomes" id="UP000297703"/>
    </source>
</evidence>
<feature type="region of interest" description="Disordered" evidence="1">
    <location>
        <begin position="1"/>
        <end position="152"/>
    </location>
</feature>
<accession>A0A4D9DLZ0</accession>
<evidence type="ECO:0000256" key="1">
    <source>
        <dbReference type="SAM" id="MobiDB-lite"/>
    </source>
</evidence>
<name>A0A4D9DLZ0_9SAUR</name>
<keyword evidence="2" id="KW-0547">Nucleotide-binding</keyword>
<dbReference type="Proteomes" id="UP000297703">
    <property type="component" value="Unassembled WGS sequence"/>
</dbReference>
<dbReference type="AlphaFoldDB" id="A0A4D9DLZ0"/>
<feature type="compositionally biased region" description="Polar residues" evidence="1">
    <location>
        <begin position="15"/>
        <end position="30"/>
    </location>
</feature>
<organism evidence="2 3">
    <name type="scientific">Platysternon megacephalum</name>
    <name type="common">big-headed turtle</name>
    <dbReference type="NCBI Taxonomy" id="55544"/>
    <lineage>
        <taxon>Eukaryota</taxon>
        <taxon>Metazoa</taxon>
        <taxon>Chordata</taxon>
        <taxon>Craniata</taxon>
        <taxon>Vertebrata</taxon>
        <taxon>Euteleostomi</taxon>
        <taxon>Archelosauria</taxon>
        <taxon>Testudinata</taxon>
        <taxon>Testudines</taxon>
        <taxon>Cryptodira</taxon>
        <taxon>Durocryptodira</taxon>
        <taxon>Testudinoidea</taxon>
        <taxon>Platysternidae</taxon>
        <taxon>Platysternon</taxon>
    </lineage>
</organism>
<protein>
    <submittedName>
        <fullName evidence="2">ATP-binding cassette sub-family B member 8, mitochondrial</fullName>
    </submittedName>
</protein>
<feature type="compositionally biased region" description="Basic residues" evidence="1">
    <location>
        <begin position="1"/>
        <end position="11"/>
    </location>
</feature>
<dbReference type="GO" id="GO:0005524">
    <property type="term" value="F:ATP binding"/>
    <property type="evidence" value="ECO:0007669"/>
    <property type="project" value="UniProtKB-KW"/>
</dbReference>
<evidence type="ECO:0000313" key="2">
    <source>
        <dbReference type="EMBL" id="TFJ98306.1"/>
    </source>
</evidence>
<dbReference type="EMBL" id="QXTE01000410">
    <property type="protein sequence ID" value="TFJ98306.1"/>
    <property type="molecule type" value="Genomic_DNA"/>
</dbReference>
<keyword evidence="3" id="KW-1185">Reference proteome</keyword>
<feature type="compositionally biased region" description="Basic residues" evidence="1">
    <location>
        <begin position="104"/>
        <end position="117"/>
    </location>
</feature>
<sequence length="152" mass="16778">MGGTHRKKKAKILPTPSQVKVQRSQWTSHRSMMIPQRSCERDERSKHKSQQVKGPKVTVQRSHPKGKGQSGKAFSGVRGQSSQSRVRMGGHFSGVRGQSSQPKVKGHSGKVKGHKGKLTTSRSKVATKYNRPQWKGANQSSKVTDAKILSRV</sequence>
<reference evidence="2 3" key="1">
    <citation type="submission" date="2019-04" db="EMBL/GenBank/DDBJ databases">
        <title>Draft genome of the big-headed turtle Platysternon megacephalum.</title>
        <authorList>
            <person name="Gong S."/>
        </authorList>
    </citation>
    <scope>NUCLEOTIDE SEQUENCE [LARGE SCALE GENOMIC DNA]</scope>
    <source>
        <strain evidence="2">DO16091913</strain>
        <tissue evidence="2">Muscle</tissue>
    </source>
</reference>
<gene>
    <name evidence="2" type="ORF">DR999_PMT19800</name>
</gene>
<keyword evidence="2" id="KW-0067">ATP-binding</keyword>
<reference evidence="2 3" key="2">
    <citation type="submission" date="2019-04" db="EMBL/GenBank/DDBJ databases">
        <title>The genome sequence of big-headed turtle.</title>
        <authorList>
            <person name="Gong S."/>
        </authorList>
    </citation>
    <scope>NUCLEOTIDE SEQUENCE [LARGE SCALE GENOMIC DNA]</scope>
    <source>
        <strain evidence="2">DO16091913</strain>
        <tissue evidence="2">Muscle</tissue>
    </source>
</reference>
<proteinExistence type="predicted"/>